<organism evidence="2">
    <name type="scientific">Musca domestica</name>
    <name type="common">House fly</name>
    <dbReference type="NCBI Taxonomy" id="7370"/>
    <lineage>
        <taxon>Eukaryota</taxon>
        <taxon>Metazoa</taxon>
        <taxon>Ecdysozoa</taxon>
        <taxon>Arthropoda</taxon>
        <taxon>Hexapoda</taxon>
        <taxon>Insecta</taxon>
        <taxon>Pterygota</taxon>
        <taxon>Neoptera</taxon>
        <taxon>Endopterygota</taxon>
        <taxon>Diptera</taxon>
        <taxon>Brachycera</taxon>
        <taxon>Muscomorpha</taxon>
        <taxon>Muscoidea</taxon>
        <taxon>Muscidae</taxon>
        <taxon>Musca</taxon>
    </lineage>
</organism>
<proteinExistence type="predicted"/>
<dbReference type="EnsemblMetazoa" id="MDOA011007-RA">
    <property type="protein sequence ID" value="MDOA011007-PA"/>
    <property type="gene ID" value="MDOA011007"/>
</dbReference>
<protein>
    <submittedName>
        <fullName evidence="2">Uncharacterized protein</fullName>
    </submittedName>
</protein>
<feature type="chain" id="PRO_5044561174" evidence="1">
    <location>
        <begin position="17"/>
        <end position="105"/>
    </location>
</feature>
<evidence type="ECO:0000313" key="2">
    <source>
        <dbReference type="EnsemblMetazoa" id="MDOA011007-PA"/>
    </source>
</evidence>
<reference evidence="2" key="1">
    <citation type="submission" date="2020-05" db="UniProtKB">
        <authorList>
            <consortium name="EnsemblMetazoa"/>
        </authorList>
    </citation>
    <scope>IDENTIFICATION</scope>
    <source>
        <strain evidence="2">Aabys</strain>
    </source>
</reference>
<keyword evidence="1" id="KW-0732">Signal</keyword>
<name>A0A1I8N314_MUSDO</name>
<evidence type="ECO:0000256" key="1">
    <source>
        <dbReference type="SAM" id="SignalP"/>
    </source>
</evidence>
<dbReference type="AlphaFoldDB" id="A0A1I8N314"/>
<sequence length="105" mass="11903">MRFLWVCLNLMMAVNANEIPRITNDYLPPYADGPPPHNDFNYDVQLLPPPVTYHVHHHWYYPVPSVPFEEYAPVSIVAQEAQPTAGTSSLKPTMILVVTLILCLT</sequence>
<accession>A0A1I8N314</accession>
<gene>
    <name evidence="2" type="primary">101899901</name>
</gene>
<feature type="signal peptide" evidence="1">
    <location>
        <begin position="1"/>
        <end position="16"/>
    </location>
</feature>
<dbReference type="VEuPathDB" id="VectorBase:MDOA011007"/>